<keyword evidence="7" id="KW-1185">Reference proteome</keyword>
<keyword evidence="2 3" id="KW-0342">GTP-binding</keyword>
<dbReference type="GO" id="GO:0005525">
    <property type="term" value="F:GTP binding"/>
    <property type="evidence" value="ECO:0007669"/>
    <property type="project" value="UniProtKB-KW"/>
</dbReference>
<evidence type="ECO:0000256" key="1">
    <source>
        <dbReference type="ARBA" id="ARBA00022741"/>
    </source>
</evidence>
<dbReference type="STRING" id="691883.A0A058ZDP0"/>
<keyword evidence="1 3" id="KW-0547">Nucleotide-binding</keyword>
<gene>
    <name evidence="6" type="ORF">H696_01484</name>
</gene>
<organism evidence="6">
    <name type="scientific">Fonticula alba</name>
    <name type="common">Slime mold</name>
    <dbReference type="NCBI Taxonomy" id="691883"/>
    <lineage>
        <taxon>Eukaryota</taxon>
        <taxon>Rotosphaerida</taxon>
        <taxon>Fonticulaceae</taxon>
        <taxon>Fonticula</taxon>
    </lineage>
</organism>
<dbReference type="InterPro" id="IPR030379">
    <property type="entry name" value="G_SEPTIN_dom"/>
</dbReference>
<dbReference type="InterPro" id="IPR016491">
    <property type="entry name" value="Septin"/>
</dbReference>
<dbReference type="OrthoDB" id="416553at2759"/>
<evidence type="ECO:0000313" key="6">
    <source>
        <dbReference type="EMBL" id="KCV72076.1"/>
    </source>
</evidence>
<dbReference type="Gene3D" id="3.40.50.300">
    <property type="entry name" value="P-loop containing nucleotide triphosphate hydrolases"/>
    <property type="match status" value="1"/>
</dbReference>
<dbReference type="RefSeq" id="XP_009493654.1">
    <property type="nucleotide sequence ID" value="XM_009495379.1"/>
</dbReference>
<feature type="domain" description="Septin-type G" evidence="5">
    <location>
        <begin position="42"/>
        <end position="375"/>
    </location>
</feature>
<evidence type="ECO:0000256" key="3">
    <source>
        <dbReference type="RuleBase" id="RU004560"/>
    </source>
</evidence>
<evidence type="ECO:0000256" key="2">
    <source>
        <dbReference type="ARBA" id="ARBA00023134"/>
    </source>
</evidence>
<dbReference type="SUPFAM" id="SSF52540">
    <property type="entry name" value="P-loop containing nucleoside triphosphate hydrolases"/>
    <property type="match status" value="1"/>
</dbReference>
<dbReference type="Proteomes" id="UP000030693">
    <property type="component" value="Unassembled WGS sequence"/>
</dbReference>
<dbReference type="GeneID" id="20526209"/>
<dbReference type="InterPro" id="IPR027417">
    <property type="entry name" value="P-loop_NTPase"/>
</dbReference>
<evidence type="ECO:0000259" key="5">
    <source>
        <dbReference type="PROSITE" id="PS51719"/>
    </source>
</evidence>
<comment type="similarity">
    <text evidence="3">Belongs to the TRAFAC class TrmE-Era-EngA-EngB-Septin-like GTPase superfamily. Septin GTPase family.</text>
</comment>
<dbReference type="EMBL" id="KB932202">
    <property type="protein sequence ID" value="KCV72076.1"/>
    <property type="molecule type" value="Genomic_DNA"/>
</dbReference>
<dbReference type="PIRSF" id="PIRSF006698">
    <property type="entry name" value="Septin"/>
    <property type="match status" value="1"/>
</dbReference>
<name>A0A058ZDP0_FONAL</name>
<accession>A0A058ZDP0</accession>
<dbReference type="PROSITE" id="PS51719">
    <property type="entry name" value="G_SEPTIN"/>
    <property type="match status" value="1"/>
</dbReference>
<dbReference type="eggNOG" id="KOG2655">
    <property type="taxonomic scope" value="Eukaryota"/>
</dbReference>
<dbReference type="PANTHER" id="PTHR18884">
    <property type="entry name" value="SEPTIN"/>
    <property type="match status" value="1"/>
</dbReference>
<evidence type="ECO:0000256" key="4">
    <source>
        <dbReference type="SAM" id="MobiDB-lite"/>
    </source>
</evidence>
<feature type="region of interest" description="Disordered" evidence="4">
    <location>
        <begin position="449"/>
        <end position="471"/>
    </location>
</feature>
<sequence length="471" mass="51413">MRELRPGWLAVVNRPAAGKISLNSIVGFSNIPNQAHSHSMATGFDFTIMVAGAAGLGKTSFIRTMFGPTAIPSAAELEAALISRPGALLSPRGSIRSSKSSASGSRAAAAAAAAAEGNLPILTHSTTLEENGTRLRLTVLETSGFGIGVNNVHGWDGAVRCIKSRLDTVLSNERCQTRTLVLGDNPPFVQEPAVLFESEHECFTSQPHPAHLADLRVHACLYFINPSSRGLSPLDIYFLQGVHNLVSVIPIISKADTLTAKELGVLKRRIRDDLIANGISTFEIPVSPADDPDFVSSVETLNGAMPFSVLCDDAASGDSSFQGRTFPWGQASIEDESHSDYAKLRHMLIRFNLEDIRSHTVDVLYERYRTGFLNTVNRGRNAIDNLRDLMGSTSDPIIKLKESLNARLQEEVSSQHSEIVILTNRLKELTEVVEENNRKIESLKASIAQTHNQISERESDKQSGRNRLLRR</sequence>
<evidence type="ECO:0000313" key="7">
    <source>
        <dbReference type="Proteomes" id="UP000030693"/>
    </source>
</evidence>
<protein>
    <recommendedName>
        <fullName evidence="5">Septin-type G domain-containing protein</fullName>
    </recommendedName>
</protein>
<proteinExistence type="inferred from homology"/>
<feature type="compositionally biased region" description="Basic and acidic residues" evidence="4">
    <location>
        <begin position="454"/>
        <end position="463"/>
    </location>
</feature>
<dbReference type="AlphaFoldDB" id="A0A058ZDP0"/>
<dbReference type="Pfam" id="PF00735">
    <property type="entry name" value="Septin"/>
    <property type="match status" value="2"/>
</dbReference>
<reference evidence="6" key="1">
    <citation type="submission" date="2013-04" db="EMBL/GenBank/DDBJ databases">
        <title>The Genome Sequence of Fonticula alba ATCC 38817.</title>
        <authorList>
            <consortium name="The Broad Institute Genomics Platform"/>
            <person name="Russ C."/>
            <person name="Cuomo C."/>
            <person name="Burger G."/>
            <person name="Gray M.W."/>
            <person name="Holland P.W.H."/>
            <person name="King N."/>
            <person name="Lang F.B.F."/>
            <person name="Roger A.J."/>
            <person name="Ruiz-Trillo I."/>
            <person name="Brown M."/>
            <person name="Walker B."/>
            <person name="Young S."/>
            <person name="Zeng Q."/>
            <person name="Gargeya S."/>
            <person name="Fitzgerald M."/>
            <person name="Haas B."/>
            <person name="Abouelleil A."/>
            <person name="Allen A.W."/>
            <person name="Alvarado L."/>
            <person name="Arachchi H.M."/>
            <person name="Berlin A.M."/>
            <person name="Chapman S.B."/>
            <person name="Gainer-Dewar J."/>
            <person name="Goldberg J."/>
            <person name="Griggs A."/>
            <person name="Gujja S."/>
            <person name="Hansen M."/>
            <person name="Howarth C."/>
            <person name="Imamovic A."/>
            <person name="Ireland A."/>
            <person name="Larimer J."/>
            <person name="McCowan C."/>
            <person name="Murphy C."/>
            <person name="Pearson M."/>
            <person name="Poon T.W."/>
            <person name="Priest M."/>
            <person name="Roberts A."/>
            <person name="Saif S."/>
            <person name="Shea T."/>
            <person name="Sisk P."/>
            <person name="Sykes S."/>
            <person name="Wortman J."/>
            <person name="Nusbaum C."/>
            <person name="Birren B."/>
        </authorList>
    </citation>
    <scope>NUCLEOTIDE SEQUENCE [LARGE SCALE GENOMIC DNA]</scope>
    <source>
        <strain evidence="6">ATCC 38817</strain>
    </source>
</reference>